<comment type="caution">
    <text evidence="2">The sequence shown here is derived from an EMBL/GenBank/DDBJ whole genome shotgun (WGS) entry which is preliminary data.</text>
</comment>
<gene>
    <name evidence="2" type="ORF">A6X21_06115</name>
</gene>
<keyword evidence="3" id="KW-1185">Reference proteome</keyword>
<protein>
    <submittedName>
        <fullName evidence="2">Polysaccharide pyruvyl transferase</fullName>
    </submittedName>
</protein>
<dbReference type="Proteomes" id="UP000094828">
    <property type="component" value="Unassembled WGS sequence"/>
</dbReference>
<keyword evidence="2" id="KW-0808">Transferase</keyword>
<dbReference type="Pfam" id="PF04230">
    <property type="entry name" value="PS_pyruv_trans"/>
    <property type="match status" value="1"/>
</dbReference>
<dbReference type="RefSeq" id="WP_068848769.1">
    <property type="nucleotide sequence ID" value="NZ_LYDR01000113.1"/>
</dbReference>
<name>A0A1C3EAF7_9PLAN</name>
<organism evidence="2 3">
    <name type="scientific">Planctopirus hydrillae</name>
    <dbReference type="NCBI Taxonomy" id="1841610"/>
    <lineage>
        <taxon>Bacteria</taxon>
        <taxon>Pseudomonadati</taxon>
        <taxon>Planctomycetota</taxon>
        <taxon>Planctomycetia</taxon>
        <taxon>Planctomycetales</taxon>
        <taxon>Planctomycetaceae</taxon>
        <taxon>Planctopirus</taxon>
    </lineage>
</organism>
<dbReference type="STRING" id="1841610.A6X21_06115"/>
<evidence type="ECO:0000259" key="1">
    <source>
        <dbReference type="Pfam" id="PF04230"/>
    </source>
</evidence>
<evidence type="ECO:0000313" key="2">
    <source>
        <dbReference type="EMBL" id="ODA30213.1"/>
    </source>
</evidence>
<dbReference type="EMBL" id="LYDR01000113">
    <property type="protein sequence ID" value="ODA30213.1"/>
    <property type="molecule type" value="Genomic_DNA"/>
</dbReference>
<reference evidence="2 3" key="1">
    <citation type="submission" date="2016-05" db="EMBL/GenBank/DDBJ databases">
        <title>Genomic and physiological characterization of Planctopirus sp. isolated from fresh water lake.</title>
        <authorList>
            <person name="Subhash Y."/>
            <person name="Ramana C."/>
        </authorList>
    </citation>
    <scope>NUCLEOTIDE SEQUENCE [LARGE SCALE GENOMIC DNA]</scope>
    <source>
        <strain evidence="2 3">JC280</strain>
    </source>
</reference>
<feature type="domain" description="Polysaccharide pyruvyl transferase" evidence="1">
    <location>
        <begin position="52"/>
        <end position="342"/>
    </location>
</feature>
<evidence type="ECO:0000313" key="3">
    <source>
        <dbReference type="Proteomes" id="UP000094828"/>
    </source>
</evidence>
<dbReference type="GO" id="GO:0016740">
    <property type="term" value="F:transferase activity"/>
    <property type="evidence" value="ECO:0007669"/>
    <property type="project" value="UniProtKB-KW"/>
</dbReference>
<dbReference type="InterPro" id="IPR007345">
    <property type="entry name" value="Polysacch_pyruvyl_Trfase"/>
</dbReference>
<proteinExistence type="predicted"/>
<dbReference type="OrthoDB" id="5093983at2"/>
<dbReference type="AlphaFoldDB" id="A0A1C3EAF7"/>
<accession>A0A1C3EAF7</accession>
<sequence length="421" mass="47064">MQRRDFLKNLAALGTACTLARPDRNLTAGAWAAPAKNSRPKILLRSSWQTVNIGDIAHTPGVLHLLEQHYPEAEVGLWPSSVKDGVHELLMARFPQLKIVQSRDDVSAALTEYDFLLHGSGPSIVGVKEIDRWVNETQKPYGIFGVTLGTFDEATLKRVNNARFTYFRDPVSLDRARANGATCPIMDFGPDGAFAVDLANKPAADAFLATQELTPGEFVCCIPRLRYTPYWLIKNQPFDEKKHARNESMAEHDHAPLRDAITQVVRQTKAKVLLCPEDRSQMKVGKELIFDKLPEDVRPRIVWRENYWLTDEALSVYRQSLGLFGLEMHSPIMCIGNGIPALVGRFEEQTSKGTMWNAIGLKDWLFDFDQPAQLARLSETVVSLVKDPQAAQEKAAQARKLVAARQQAMVEQLKTTVASST</sequence>